<gene>
    <name evidence="3" type="ORF">ULMA_09050</name>
</gene>
<dbReference type="InterPro" id="IPR045976">
    <property type="entry name" value="DUF5932"/>
</dbReference>
<organism evidence="3 4">
    <name type="scientific">Patiriisocius marinus</name>
    <dbReference type="NCBI Taxonomy" id="1397112"/>
    <lineage>
        <taxon>Bacteria</taxon>
        <taxon>Pseudomonadati</taxon>
        <taxon>Bacteroidota</taxon>
        <taxon>Flavobacteriia</taxon>
        <taxon>Flavobacteriales</taxon>
        <taxon>Flavobacteriaceae</taxon>
        <taxon>Patiriisocius</taxon>
    </lineage>
</organism>
<keyword evidence="4" id="KW-1185">Reference proteome</keyword>
<comment type="caution">
    <text evidence="3">The sequence shown here is derived from an EMBL/GenBank/DDBJ whole genome shotgun (WGS) entry which is preliminary data.</text>
</comment>
<evidence type="ECO:0000313" key="3">
    <source>
        <dbReference type="EMBL" id="GER58797.1"/>
    </source>
</evidence>
<dbReference type="Proteomes" id="UP000326509">
    <property type="component" value="Unassembled WGS sequence"/>
</dbReference>
<keyword evidence="1" id="KW-0597">Phosphoprotein</keyword>
<dbReference type="Pfam" id="PF19355">
    <property type="entry name" value="DUF5932"/>
    <property type="match status" value="1"/>
</dbReference>
<dbReference type="RefSeq" id="WP_151672851.1">
    <property type="nucleotide sequence ID" value="NZ_BKCG01000001.1"/>
</dbReference>
<evidence type="ECO:0000259" key="2">
    <source>
        <dbReference type="PROSITE" id="PS50110"/>
    </source>
</evidence>
<feature type="modified residue" description="4-aspartylphosphate" evidence="1">
    <location>
        <position position="59"/>
    </location>
</feature>
<dbReference type="PROSITE" id="PS50110">
    <property type="entry name" value="RESPONSE_REGULATORY"/>
    <property type="match status" value="1"/>
</dbReference>
<dbReference type="EMBL" id="BKCG01000001">
    <property type="protein sequence ID" value="GER58797.1"/>
    <property type="molecule type" value="Genomic_DNA"/>
</dbReference>
<dbReference type="GO" id="GO:0000160">
    <property type="term" value="P:phosphorelay signal transduction system"/>
    <property type="evidence" value="ECO:0007669"/>
    <property type="project" value="InterPro"/>
</dbReference>
<sequence length="221" mass="25289">MFQKVLISDDLGSINIGVTSVLESLSIPRIDKVQYCDDAYLKLKAAFNNQEPYDLFITDLSFEIDHRSQQFTSGDLLIEKLKLEHPNLKIIVFSVEDRLLKVRSLMKDYHLDGYVCKGRKGMMELREAIKSVSRNKQYASRQIRHALGDKTNLEIDEYDIQLVKHLSNGLTQDEISAIFKENNTSPNSLSSIEKHLNKLRIQFKANNAIHLIAIVKDLGLI</sequence>
<name>A0A5J4J2W4_9FLAO</name>
<feature type="domain" description="Response regulatory" evidence="2">
    <location>
        <begin position="4"/>
        <end position="132"/>
    </location>
</feature>
<reference evidence="3 4" key="1">
    <citation type="submission" date="2019-08" db="EMBL/GenBank/DDBJ databases">
        <title>Draft genome sequence of Ulvibacter marinus type strain NBRC 109484.</title>
        <authorList>
            <person name="Kawano K."/>
            <person name="Ushijima N."/>
            <person name="Kihara M."/>
            <person name="Itoh H."/>
        </authorList>
    </citation>
    <scope>NUCLEOTIDE SEQUENCE [LARGE SCALE GENOMIC DNA]</scope>
    <source>
        <strain evidence="3 4">NBRC 109484</strain>
    </source>
</reference>
<accession>A0A5J4J2W4</accession>
<dbReference type="Gene3D" id="3.40.50.2300">
    <property type="match status" value="1"/>
</dbReference>
<protein>
    <recommendedName>
        <fullName evidence="2">Response regulatory domain-containing protein</fullName>
    </recommendedName>
</protein>
<evidence type="ECO:0000313" key="4">
    <source>
        <dbReference type="Proteomes" id="UP000326509"/>
    </source>
</evidence>
<dbReference type="OrthoDB" id="659223at2"/>
<dbReference type="InterPro" id="IPR001789">
    <property type="entry name" value="Sig_transdc_resp-reg_receiver"/>
</dbReference>
<proteinExistence type="predicted"/>
<evidence type="ECO:0000256" key="1">
    <source>
        <dbReference type="PROSITE-ProRule" id="PRU00169"/>
    </source>
</evidence>
<dbReference type="AlphaFoldDB" id="A0A5J4J2W4"/>